<dbReference type="PROSITE" id="PS50888">
    <property type="entry name" value="BHLH"/>
    <property type="match status" value="1"/>
</dbReference>
<dbReference type="InterPro" id="IPR011598">
    <property type="entry name" value="bHLH_dom"/>
</dbReference>
<dbReference type="Gene3D" id="3.30.450.40">
    <property type="match status" value="1"/>
</dbReference>
<dbReference type="GO" id="GO:0046983">
    <property type="term" value="F:protein dimerization activity"/>
    <property type="evidence" value="ECO:0007669"/>
    <property type="project" value="InterPro"/>
</dbReference>
<comment type="caution">
    <text evidence="3">The sequence shown here is derived from an EMBL/GenBank/DDBJ whole genome shotgun (WGS) entry which is preliminary data.</text>
</comment>
<reference evidence="3 4" key="1">
    <citation type="journal article" date="2018" name="Mol. Biol. Evol.">
        <title>Analysis of the draft genome of the red seaweed Gracilariopsis chorda provides insights into genome size evolution in Rhodophyta.</title>
        <authorList>
            <person name="Lee J."/>
            <person name="Yang E.C."/>
            <person name="Graf L."/>
            <person name="Yang J.H."/>
            <person name="Qiu H."/>
            <person name="Zel Zion U."/>
            <person name="Chan C.X."/>
            <person name="Stephens T.G."/>
            <person name="Weber A.P.M."/>
            <person name="Boo G.H."/>
            <person name="Boo S.M."/>
            <person name="Kim K.M."/>
            <person name="Shin Y."/>
            <person name="Jung M."/>
            <person name="Lee S.J."/>
            <person name="Yim H.S."/>
            <person name="Lee J.H."/>
            <person name="Bhattacharya D."/>
            <person name="Yoon H.S."/>
        </authorList>
    </citation>
    <scope>NUCLEOTIDE SEQUENCE [LARGE SCALE GENOMIC DNA]</scope>
    <source>
        <strain evidence="3 4">SKKU-2015</strain>
        <tissue evidence="3">Whole body</tissue>
    </source>
</reference>
<organism evidence="3 4">
    <name type="scientific">Gracilariopsis chorda</name>
    <dbReference type="NCBI Taxonomy" id="448386"/>
    <lineage>
        <taxon>Eukaryota</taxon>
        <taxon>Rhodophyta</taxon>
        <taxon>Florideophyceae</taxon>
        <taxon>Rhodymeniophycidae</taxon>
        <taxon>Gracilariales</taxon>
        <taxon>Gracilariaceae</taxon>
        <taxon>Gracilariopsis</taxon>
    </lineage>
</organism>
<feature type="region of interest" description="Disordered" evidence="1">
    <location>
        <begin position="89"/>
        <end position="143"/>
    </location>
</feature>
<name>A0A2V3J090_9FLOR</name>
<feature type="compositionally biased region" description="Low complexity" evidence="1">
    <location>
        <begin position="103"/>
        <end position="114"/>
    </location>
</feature>
<dbReference type="EMBL" id="NBIV01000020">
    <property type="protein sequence ID" value="PXF47745.1"/>
    <property type="molecule type" value="Genomic_DNA"/>
</dbReference>
<sequence length="386" mass="43321">MDSISTLPADFPKDIPPRDDHMFPTVQQATDIPLDQFASPPIDLTLSDTDNPTNTLYYHSKLHPQPFFIPPQAAIEILHSEFASPLPFDLTLPEPDCQSVDDSSTPSPSPSNTTTPPPQLQSTPSPSPSSSPQPRLRPNVSHTRRCRAKLNTNFDRLLQVLPKPPPGVEVKHKAQILQYAIDHYRHVRCKNVKLEMTLALSSRSHMHRWVQSVVHTSPNLRDSLKSFMAMICLTKNWKYAELWSPHTPTDSSSVALTYASGALPPTVEGEELHRLKAYRVKSRKYTFAPRSGVPGRVFLTMRPEWLPLLNDPVAFPRAPHAVRNRVEVTFAVPVVVNGSVKMVVQFYDTYRRDYEPATLNMTNEIAAMFGKAFTAINSSPFANTRV</sequence>
<evidence type="ECO:0000256" key="1">
    <source>
        <dbReference type="SAM" id="MobiDB-lite"/>
    </source>
</evidence>
<dbReference type="Gene3D" id="4.10.280.10">
    <property type="entry name" value="Helix-loop-helix DNA-binding domain"/>
    <property type="match status" value="1"/>
</dbReference>
<keyword evidence="4" id="KW-1185">Reference proteome</keyword>
<protein>
    <recommendedName>
        <fullName evidence="2">BHLH domain-containing protein</fullName>
    </recommendedName>
</protein>
<evidence type="ECO:0000259" key="2">
    <source>
        <dbReference type="PROSITE" id="PS50888"/>
    </source>
</evidence>
<accession>A0A2V3J090</accession>
<dbReference type="InterPro" id="IPR029016">
    <property type="entry name" value="GAF-like_dom_sf"/>
</dbReference>
<dbReference type="Proteomes" id="UP000247409">
    <property type="component" value="Unassembled WGS sequence"/>
</dbReference>
<dbReference type="OrthoDB" id="3915at2759"/>
<feature type="compositionally biased region" description="Pro residues" evidence="1">
    <location>
        <begin position="115"/>
        <end position="131"/>
    </location>
</feature>
<dbReference type="SUPFAM" id="SSF47459">
    <property type="entry name" value="HLH, helix-loop-helix DNA-binding domain"/>
    <property type="match status" value="1"/>
</dbReference>
<proteinExistence type="predicted"/>
<feature type="domain" description="BHLH" evidence="2">
    <location>
        <begin position="134"/>
        <end position="187"/>
    </location>
</feature>
<feature type="compositionally biased region" description="Basic and acidic residues" evidence="1">
    <location>
        <begin position="11"/>
        <end position="20"/>
    </location>
</feature>
<dbReference type="AlphaFoldDB" id="A0A2V3J090"/>
<feature type="region of interest" description="Disordered" evidence="1">
    <location>
        <begin position="1"/>
        <end position="20"/>
    </location>
</feature>
<gene>
    <name evidence="3" type="ORF">BWQ96_02427</name>
</gene>
<dbReference type="InterPro" id="IPR036638">
    <property type="entry name" value="HLH_DNA-bd_sf"/>
</dbReference>
<evidence type="ECO:0000313" key="3">
    <source>
        <dbReference type="EMBL" id="PXF47745.1"/>
    </source>
</evidence>
<evidence type="ECO:0000313" key="4">
    <source>
        <dbReference type="Proteomes" id="UP000247409"/>
    </source>
</evidence>